<reference evidence="1 2" key="1">
    <citation type="journal article" date="2019" name="Int. J. Syst. Evol. Microbiol.">
        <title>Anaerobacillus alkaliphilus sp. nov., a novel alkaliphilic and moderately halophilic bacterium.</title>
        <authorList>
            <person name="Borsodi A.K."/>
            <person name="Aszalos J.M."/>
            <person name="Bihari P."/>
            <person name="Nagy I."/>
            <person name="Schumann P."/>
            <person name="Sproer C."/>
            <person name="Kovacs A.L."/>
            <person name="Boka K."/>
            <person name="Dobosy P."/>
            <person name="Ovari M."/>
            <person name="Szili-Kovacs T."/>
            <person name="Toth E."/>
        </authorList>
    </citation>
    <scope>NUCLEOTIDE SEQUENCE [LARGE SCALE GENOMIC DNA]</scope>
    <source>
        <strain evidence="1 2">B16-10</strain>
    </source>
</reference>
<proteinExistence type="predicted"/>
<comment type="caution">
    <text evidence="1">The sequence shown here is derived from an EMBL/GenBank/DDBJ whole genome shotgun (WGS) entry which is preliminary data.</text>
</comment>
<sequence length="230" mass="26854">METKRLWSEWLKREQRYELYQSGDQQEVDLLFVQDGDDYLQLGGIGELLQEYETAKRALAIILVPPGRSQERYDYYHPNGNQHEAYLSFFYQELLPEVEKNFSAQGKRIQKRGLLGDSLGGAVNLAIAAKQPNLWTHLLFQSAAFTNENFQQVENLMSKWSIYQMVGEKEDSFVSPITNEPLHILSNNRLMSDLLTNRGANVTYIEHNTDHLWDVWRQDLPRALSYFLYN</sequence>
<accession>A0A4Q0VX32</accession>
<dbReference type="RefSeq" id="WP_129077600.1">
    <property type="nucleotide sequence ID" value="NZ_QOUX01000026.1"/>
</dbReference>
<organism evidence="1 2">
    <name type="scientific">Anaerobacillus alkaliphilus</name>
    <dbReference type="NCBI Taxonomy" id="1548597"/>
    <lineage>
        <taxon>Bacteria</taxon>
        <taxon>Bacillati</taxon>
        <taxon>Bacillota</taxon>
        <taxon>Bacilli</taxon>
        <taxon>Bacillales</taxon>
        <taxon>Bacillaceae</taxon>
        <taxon>Anaerobacillus</taxon>
    </lineage>
</organism>
<evidence type="ECO:0000313" key="1">
    <source>
        <dbReference type="EMBL" id="RXJ02185.1"/>
    </source>
</evidence>
<dbReference type="InterPro" id="IPR000801">
    <property type="entry name" value="Esterase-like"/>
</dbReference>
<keyword evidence="2" id="KW-1185">Reference proteome</keyword>
<dbReference type="InterPro" id="IPR029058">
    <property type="entry name" value="AB_hydrolase_fold"/>
</dbReference>
<dbReference type="Pfam" id="PF00756">
    <property type="entry name" value="Esterase"/>
    <property type="match status" value="1"/>
</dbReference>
<dbReference type="PANTHER" id="PTHR48098:SF3">
    <property type="entry name" value="IRON(III) ENTEROBACTIN ESTERASE"/>
    <property type="match status" value="1"/>
</dbReference>
<dbReference type="PANTHER" id="PTHR48098">
    <property type="entry name" value="ENTEROCHELIN ESTERASE-RELATED"/>
    <property type="match status" value="1"/>
</dbReference>
<gene>
    <name evidence="1" type="ORF">DS745_07260</name>
</gene>
<dbReference type="InterPro" id="IPR050583">
    <property type="entry name" value="Mycobacterial_A85_antigen"/>
</dbReference>
<dbReference type="Gene3D" id="3.40.50.1820">
    <property type="entry name" value="alpha/beta hydrolase"/>
    <property type="match status" value="1"/>
</dbReference>
<dbReference type="AlphaFoldDB" id="A0A4Q0VX32"/>
<dbReference type="SUPFAM" id="SSF53474">
    <property type="entry name" value="alpha/beta-Hydrolases"/>
    <property type="match status" value="1"/>
</dbReference>
<dbReference type="Proteomes" id="UP000290649">
    <property type="component" value="Unassembled WGS sequence"/>
</dbReference>
<dbReference type="EMBL" id="QOUX01000026">
    <property type="protein sequence ID" value="RXJ02185.1"/>
    <property type="molecule type" value="Genomic_DNA"/>
</dbReference>
<dbReference type="OrthoDB" id="9803578at2"/>
<protein>
    <submittedName>
        <fullName evidence="1">Esterase family protein</fullName>
    </submittedName>
</protein>
<evidence type="ECO:0000313" key="2">
    <source>
        <dbReference type="Proteomes" id="UP000290649"/>
    </source>
</evidence>
<name>A0A4Q0VX32_9BACI</name>